<feature type="domain" description="Fic/DOC N-terminal" evidence="1">
    <location>
        <begin position="4"/>
        <end position="77"/>
    </location>
</feature>
<organism evidence="2 3">
    <name type="scientific">Rhizobium hidalgonense</name>
    <dbReference type="NCBI Taxonomy" id="1538159"/>
    <lineage>
        <taxon>Bacteria</taxon>
        <taxon>Pseudomonadati</taxon>
        <taxon>Pseudomonadota</taxon>
        <taxon>Alphaproteobacteria</taxon>
        <taxon>Hyphomicrobiales</taxon>
        <taxon>Rhizobiaceae</taxon>
        <taxon>Rhizobium/Agrobacterium group</taxon>
        <taxon>Rhizobium</taxon>
    </lineage>
</organism>
<name>A0AAJ2LSN7_9HYPH</name>
<evidence type="ECO:0000313" key="3">
    <source>
        <dbReference type="Proteomes" id="UP001268610"/>
    </source>
</evidence>
<sequence>AAEAEDAVRALATFDRELGGEIAPFAMVLLRSESAASSQIENLSASARKIAEAELGASGSEHAQMIVANVQAMTSALDLAEHMDTGAILAMHRALLASSDP</sequence>
<gene>
    <name evidence="2" type="ORF">RJJ65_41555</name>
</gene>
<accession>A0AAJ2LSN7</accession>
<dbReference type="Pfam" id="PF13784">
    <property type="entry name" value="Fic_N"/>
    <property type="match status" value="1"/>
</dbReference>
<dbReference type="Proteomes" id="UP001268610">
    <property type="component" value="Unassembled WGS sequence"/>
</dbReference>
<proteinExistence type="predicted"/>
<comment type="caution">
    <text evidence="2">The sequence shown here is derived from an EMBL/GenBank/DDBJ whole genome shotgun (WGS) entry which is preliminary data.</text>
</comment>
<feature type="non-terminal residue" evidence="2">
    <location>
        <position position="101"/>
    </location>
</feature>
<dbReference type="InterPro" id="IPR025758">
    <property type="entry name" value="Fic/DOC_N"/>
</dbReference>
<reference evidence="2" key="1">
    <citation type="submission" date="2023-04" db="EMBL/GenBank/DDBJ databases">
        <title>Genomic characterization of faba bean (Vicia faba) microsymbionts in Mexican soils.</title>
        <authorList>
            <person name="Rivera Orduna F.N."/>
            <person name="Guevara-Luna J."/>
            <person name="Yan J."/>
            <person name="Arroyo-Herrera I."/>
            <person name="Li Y."/>
            <person name="Vasquez-Murrieta M.S."/>
            <person name="Wang E.T."/>
        </authorList>
    </citation>
    <scope>NUCLEOTIDE SEQUENCE</scope>
    <source>
        <strain evidence="2">CH26</strain>
    </source>
</reference>
<evidence type="ECO:0000313" key="2">
    <source>
        <dbReference type="EMBL" id="MDR9779039.1"/>
    </source>
</evidence>
<feature type="non-terminal residue" evidence="2">
    <location>
        <position position="1"/>
    </location>
</feature>
<dbReference type="RefSeq" id="WP_310866956.1">
    <property type="nucleotide sequence ID" value="NZ_JAVLSF010001508.1"/>
</dbReference>
<protein>
    <recommendedName>
        <fullName evidence="1">Fic/DOC N-terminal domain-containing protein</fullName>
    </recommendedName>
</protein>
<dbReference type="AlphaFoldDB" id="A0AAJ2LSN7"/>
<dbReference type="EMBL" id="JAVLSF010001508">
    <property type="protein sequence ID" value="MDR9779039.1"/>
    <property type="molecule type" value="Genomic_DNA"/>
</dbReference>
<evidence type="ECO:0000259" key="1">
    <source>
        <dbReference type="Pfam" id="PF13784"/>
    </source>
</evidence>